<dbReference type="PANTHER" id="PTHR45761:SF1">
    <property type="entry name" value="EXTENDED SYNAPTOTAGMIN-LIKE PROTEIN 2, ISOFORM C"/>
    <property type="match status" value="1"/>
</dbReference>
<comment type="caution">
    <text evidence="2">The sequence shown here is derived from an EMBL/GenBank/DDBJ whole genome shotgun (WGS) entry which is preliminary data.</text>
</comment>
<dbReference type="Gene3D" id="2.60.40.150">
    <property type="entry name" value="C2 domain"/>
    <property type="match status" value="1"/>
</dbReference>
<dbReference type="InterPro" id="IPR035892">
    <property type="entry name" value="C2_domain_sf"/>
</dbReference>
<dbReference type="SMART" id="SM00239">
    <property type="entry name" value="C2"/>
    <property type="match status" value="1"/>
</dbReference>
<evidence type="ECO:0000313" key="2">
    <source>
        <dbReference type="EMBL" id="TFJ86645.1"/>
    </source>
</evidence>
<dbReference type="SUPFAM" id="SSF49562">
    <property type="entry name" value="C2 domain (Calcium/lipid-binding domain, CaLB)"/>
    <property type="match status" value="1"/>
</dbReference>
<keyword evidence="3" id="KW-1185">Reference proteome</keyword>
<gene>
    <name evidence="2" type="ORF">NSK_002299</name>
</gene>
<dbReference type="PANTHER" id="PTHR45761">
    <property type="entry name" value="EXTENDED SYNAPTOTAGMIN-LIKE PROTEIN 2, ISOFORM C"/>
    <property type="match status" value="1"/>
</dbReference>
<dbReference type="PROSITE" id="PS50004">
    <property type="entry name" value="C2"/>
    <property type="match status" value="1"/>
</dbReference>
<evidence type="ECO:0000259" key="1">
    <source>
        <dbReference type="PROSITE" id="PS50004"/>
    </source>
</evidence>
<protein>
    <recommendedName>
        <fullName evidence="1">C2 domain-containing protein</fullName>
    </recommendedName>
</protein>
<evidence type="ECO:0000313" key="3">
    <source>
        <dbReference type="Proteomes" id="UP000355283"/>
    </source>
</evidence>
<dbReference type="InterPro" id="IPR051634">
    <property type="entry name" value="Extended_Synaptotagmin"/>
</dbReference>
<dbReference type="CDD" id="cd00030">
    <property type="entry name" value="C2"/>
    <property type="match status" value="1"/>
</dbReference>
<reference evidence="2 3" key="1">
    <citation type="submission" date="2019-01" db="EMBL/GenBank/DDBJ databases">
        <title>Nuclear Genome Assembly of the Microalgal Biofuel strain Nannochloropsis salina CCMP1776.</title>
        <authorList>
            <person name="Hovde B."/>
        </authorList>
    </citation>
    <scope>NUCLEOTIDE SEQUENCE [LARGE SCALE GENOMIC DNA]</scope>
    <source>
        <strain evidence="2 3">CCMP1776</strain>
    </source>
</reference>
<dbReference type="AlphaFoldDB" id="A0A4D9DB31"/>
<dbReference type="InterPro" id="IPR000008">
    <property type="entry name" value="C2_dom"/>
</dbReference>
<feature type="domain" description="C2" evidence="1">
    <location>
        <begin position="11"/>
        <end position="127"/>
    </location>
</feature>
<dbReference type="Proteomes" id="UP000355283">
    <property type="component" value="Unassembled WGS sequence"/>
</dbReference>
<dbReference type="EMBL" id="SDOX01000008">
    <property type="protein sequence ID" value="TFJ86645.1"/>
    <property type="molecule type" value="Genomic_DNA"/>
</dbReference>
<accession>A0A4D9DB31</accession>
<name>A0A4D9DB31_9STRA</name>
<proteinExistence type="predicted"/>
<organism evidence="2 3">
    <name type="scientific">Nannochloropsis salina CCMP1776</name>
    <dbReference type="NCBI Taxonomy" id="1027361"/>
    <lineage>
        <taxon>Eukaryota</taxon>
        <taxon>Sar</taxon>
        <taxon>Stramenopiles</taxon>
        <taxon>Ochrophyta</taxon>
        <taxon>Eustigmatophyceae</taxon>
        <taxon>Eustigmatales</taxon>
        <taxon>Monodopsidaceae</taxon>
        <taxon>Microchloropsis</taxon>
        <taxon>Microchloropsis salina</taxon>
    </lineage>
</organism>
<dbReference type="OrthoDB" id="419768at2759"/>
<sequence>MDHVQEKVTDLSIVTSGTAKMDRGIIHPGVVNIQVLAAKGIQSLEMLGKPDTYVVIRYGGDEHRTKEVEDCEDPVYDDMWVSTAGMARNDMVEITVMEKYNVKDEELGSLTFPADSFAHNVLEASWFELERDGEVCGEICLAARFAPILTSGLGGAGNRSGHGAVSGDGPLEQVAQYFSGPRPWYMRGGFYYDLSKRVYRRVKHLPMLGLGPAVGECVVERVLSRVISVPAAGDAPLVSNLSRLDHVVAGLISTIDMGIDQTKDQMLQSALSLKKKMTGKAPSGGALEDREGEEPAAAAKKSSGIIWSLVEGTVTHVAKPVASYVPIVGGLGVRVLDYIVPPPPAAETASVVESLAPAACVEEKSTSPMARKGGYTSAFDAPSKVNAASAAGY</sequence>
<dbReference type="Pfam" id="PF00168">
    <property type="entry name" value="C2"/>
    <property type="match status" value="1"/>
</dbReference>